<dbReference type="Gene3D" id="3.30.1390.10">
    <property type="match status" value="1"/>
</dbReference>
<proteinExistence type="predicted"/>
<gene>
    <name evidence="2" type="ordered locus">cgR_5006</name>
</gene>
<name>A0AB72V8A7_CORGB</name>
<dbReference type="InterPro" id="IPR014719">
    <property type="entry name" value="Ribosomal_bL12_C/ClpS-like"/>
</dbReference>
<reference evidence="2" key="1">
    <citation type="journal article" date="2007" name="Microbiology">
        <title>Comparative analysis of the Corynebacterium glutamicum group and complete genome sequence of strain R.</title>
        <authorList>
            <person name="Yukawa H."/>
            <person name="Omumasaba C.A."/>
            <person name="Nonaka H."/>
            <person name="Kos P."/>
            <person name="Okai N."/>
            <person name="Suzuki N."/>
            <person name="Suda M."/>
            <person name="Tsuge Y."/>
            <person name="Watanabe J."/>
            <person name="Ikeda Y."/>
            <person name="Vertes A.A."/>
            <person name="Inui M."/>
        </authorList>
    </citation>
    <scope>NUCLEOTIDE SEQUENCE</scope>
    <source>
        <strain evidence="2">R</strain>
    </source>
</reference>
<dbReference type="GO" id="GO:0006412">
    <property type="term" value="P:translation"/>
    <property type="evidence" value="ECO:0007669"/>
    <property type="project" value="InterPro"/>
</dbReference>
<dbReference type="AlphaFoldDB" id="A0AB72V8A7"/>
<organism evidence="2">
    <name type="scientific">Corynebacterium glutamicum (strain R)</name>
    <dbReference type="NCBI Taxonomy" id="340322"/>
    <lineage>
        <taxon>Bacteria</taxon>
        <taxon>Bacillati</taxon>
        <taxon>Actinomycetota</taxon>
        <taxon>Actinomycetes</taxon>
        <taxon>Mycobacteriales</taxon>
        <taxon>Corynebacteriaceae</taxon>
        <taxon>Corynebacterium</taxon>
    </lineage>
</organism>
<dbReference type="InterPro" id="IPR013823">
    <property type="entry name" value="Ribosomal_bL12_C"/>
</dbReference>
<protein>
    <recommendedName>
        <fullName evidence="1">Large ribosomal subunit protein bL12 C-terminal domain-containing protein</fullName>
    </recommendedName>
</protein>
<accession>A0AB72V8A7</accession>
<dbReference type="SUPFAM" id="SSF54736">
    <property type="entry name" value="ClpS-like"/>
    <property type="match status" value="1"/>
</dbReference>
<feature type="domain" description="Large ribosomal subunit protein bL12 C-terminal" evidence="1">
    <location>
        <begin position="63"/>
        <end position="90"/>
    </location>
</feature>
<dbReference type="KEGG" id="cgt:cgR_5006"/>
<dbReference type="GO" id="GO:0003735">
    <property type="term" value="F:structural constituent of ribosome"/>
    <property type="evidence" value="ECO:0007669"/>
    <property type="project" value="InterPro"/>
</dbReference>
<evidence type="ECO:0000259" key="1">
    <source>
        <dbReference type="Pfam" id="PF00542"/>
    </source>
</evidence>
<dbReference type="EMBL" id="AP009044">
    <property type="protein sequence ID" value="BAF53463.1"/>
    <property type="molecule type" value="Genomic_DNA"/>
</dbReference>
<dbReference type="Pfam" id="PF00542">
    <property type="entry name" value="Ribosomal_L12"/>
    <property type="match status" value="1"/>
</dbReference>
<evidence type="ECO:0000313" key="2">
    <source>
        <dbReference type="EMBL" id="BAF53463.1"/>
    </source>
</evidence>
<dbReference type="Proteomes" id="UP000006698">
    <property type="component" value="Chromosome"/>
</dbReference>
<sequence>MGAMFGRKDINLSALEARVAALERRLAEQDQIIAQLGGDSSTPLSLQRPQSGLHPDVVALLQQGKKIAAIKRHRELTGAGLKEAKETVEASRFY</sequence>